<keyword evidence="3 9" id="KW-0378">Hydrolase</keyword>
<dbReference type="Pfam" id="PF08531">
    <property type="entry name" value="Bac_rhamnosid_N"/>
    <property type="match status" value="1"/>
</dbReference>
<dbReference type="SUPFAM" id="SSF48208">
    <property type="entry name" value="Six-hairpin glycosidases"/>
    <property type="match status" value="1"/>
</dbReference>
<proteinExistence type="predicted"/>
<dbReference type="PANTHER" id="PTHR33307">
    <property type="entry name" value="ALPHA-RHAMNOSIDASE (EUROFUNG)"/>
    <property type="match status" value="1"/>
</dbReference>
<dbReference type="Pfam" id="PF17390">
    <property type="entry name" value="Bac_rhamnosid_C"/>
    <property type="match status" value="1"/>
</dbReference>
<evidence type="ECO:0000256" key="2">
    <source>
        <dbReference type="ARBA" id="ARBA00012652"/>
    </source>
</evidence>
<protein>
    <recommendedName>
        <fullName evidence="2">alpha-L-rhamnosidase</fullName>
        <ecNumber evidence="2">3.2.1.40</ecNumber>
    </recommendedName>
</protein>
<evidence type="ECO:0000256" key="3">
    <source>
        <dbReference type="ARBA" id="ARBA00022801"/>
    </source>
</evidence>
<gene>
    <name evidence="9" type="ORF">GCM10020369_34730</name>
</gene>
<dbReference type="Pfam" id="PF25788">
    <property type="entry name" value="Ig_Rha78A_N"/>
    <property type="match status" value="1"/>
</dbReference>
<dbReference type="Gene3D" id="2.60.120.260">
    <property type="entry name" value="Galactose-binding domain-like"/>
    <property type="match status" value="2"/>
</dbReference>
<dbReference type="Gene3D" id="2.60.420.10">
    <property type="entry name" value="Maltose phosphorylase, domain 3"/>
    <property type="match status" value="1"/>
</dbReference>
<feature type="domain" description="Alpha-L-rhamnosidase C-terminal" evidence="8">
    <location>
        <begin position="776"/>
        <end position="843"/>
    </location>
</feature>
<feature type="domain" description="Bacterial alpha-L-rhamnosidase N-terminal" evidence="6">
    <location>
        <begin position="148"/>
        <end position="313"/>
    </location>
</feature>
<dbReference type="Pfam" id="PF17389">
    <property type="entry name" value="Bac_rhamnosid6H"/>
    <property type="match status" value="1"/>
</dbReference>
<dbReference type="InterPro" id="IPR008928">
    <property type="entry name" value="6-hairpin_glycosidase_sf"/>
</dbReference>
<dbReference type="EMBL" id="BAAAYN010000023">
    <property type="protein sequence ID" value="GAA3388461.1"/>
    <property type="molecule type" value="Genomic_DNA"/>
</dbReference>
<dbReference type="EC" id="3.2.1.40" evidence="2"/>
<sequence length="874" mass="95878">MTSHNSLVSAPRVEQHTEPLGIGERTPRLSWQVQTGARGWRQRAYEIEAIGADSDRSWCSGRVESSDSVLVPWPGPPLQSRERVDVRVRVWGLDESDPMPWSEPTTVEAGLLDPDDWTATFVGSTEESDGDRPPVLLRREFAVRDGLVRARAYATACGVYELEINGARVGNEVLAPGWTSYSHRLRYQTYDVTDLIRPGANAVGGWLADGWWRGSYGWNRVGERYGARTGLTVQLELTYDDGSVDTVVTDRTWTWTTSPITRASIYDGERYDARLADPDWSRPGSVAGWSSVDELTPNVGALVAPIGPPVRRIEEVLPVAATRLDDGTYLLDFGQNLAGRLRLRVSGPAGTTVGLRHAEVLENGRLCTRPIRTAAAHDEYVLSGVGVETWEPRFTYHGFRYAEVSGWPGDLERGDVVAVVCHDDMAPAGEFTCSDPLLRRLHENVRWSMRGNFVSVPTDCPQRDERLGWTGDLQVFAPTAAYLYDSTGSIADWLADVDAETGPDGLVPLYVPHIETSFPQFHCAVWGDATTVVPLVLLERAGDLGPLTSGYETARAWVEGCRRLLDERNVISAGLQLGDWLDPAAPADRPQEARTDPYLVATAYLVHSARLLARQADLIGKTDDAAEYRDLADRVAAGFRREFVTGSGRCVSDTQTAYALLLCFDLLDDAAQRRHAGDRLARLVRDAEFRIGTGFAGTPLVLDALSESGHLEEAYRLLLEKGCPSWLYPVTMGATTIWERWDSLLPDGTVNPGNMTSFNHYALGAVADWMHRVVAGLAPAAPGYRSMLVRPQPGGGLTWAAARHRTPYGLAAVSWRREGTTLRVEVSVPPGCDATVALPGAGTVPVDAGHHMFEVAYRAAHDDPIEPLPAPHRF</sequence>
<dbReference type="InterPro" id="IPR013783">
    <property type="entry name" value="Ig-like_fold"/>
</dbReference>
<dbReference type="Proteomes" id="UP001501676">
    <property type="component" value="Unassembled WGS sequence"/>
</dbReference>
<dbReference type="InterPro" id="IPR013737">
    <property type="entry name" value="Bac_rhamnosid_N"/>
</dbReference>
<dbReference type="InterPro" id="IPR008902">
    <property type="entry name" value="Rhamnosid_concanavalin"/>
</dbReference>
<evidence type="ECO:0000259" key="6">
    <source>
        <dbReference type="Pfam" id="PF08531"/>
    </source>
</evidence>
<accession>A0ABP6SYA8</accession>
<evidence type="ECO:0000256" key="1">
    <source>
        <dbReference type="ARBA" id="ARBA00001445"/>
    </source>
</evidence>
<dbReference type="Gene3D" id="2.60.40.10">
    <property type="entry name" value="Immunoglobulins"/>
    <property type="match status" value="1"/>
</dbReference>
<evidence type="ECO:0000313" key="9">
    <source>
        <dbReference type="EMBL" id="GAA3388461.1"/>
    </source>
</evidence>
<dbReference type="PANTHER" id="PTHR33307:SF6">
    <property type="entry name" value="ALPHA-RHAMNOSIDASE (EUROFUNG)-RELATED"/>
    <property type="match status" value="1"/>
</dbReference>
<evidence type="ECO:0000259" key="8">
    <source>
        <dbReference type="Pfam" id="PF17390"/>
    </source>
</evidence>
<evidence type="ECO:0000259" key="5">
    <source>
        <dbReference type="Pfam" id="PF05592"/>
    </source>
</evidence>
<feature type="region of interest" description="Disordered" evidence="4">
    <location>
        <begin position="1"/>
        <end position="27"/>
    </location>
</feature>
<dbReference type="Gene3D" id="1.50.10.10">
    <property type="match status" value="1"/>
</dbReference>
<evidence type="ECO:0000259" key="7">
    <source>
        <dbReference type="Pfam" id="PF17389"/>
    </source>
</evidence>
<dbReference type="InterPro" id="IPR012341">
    <property type="entry name" value="6hp_glycosidase-like_sf"/>
</dbReference>
<dbReference type="GO" id="GO:0016787">
    <property type="term" value="F:hydrolase activity"/>
    <property type="evidence" value="ECO:0007669"/>
    <property type="project" value="UniProtKB-KW"/>
</dbReference>
<reference evidence="10" key="1">
    <citation type="journal article" date="2019" name="Int. J. Syst. Evol. Microbiol.">
        <title>The Global Catalogue of Microorganisms (GCM) 10K type strain sequencing project: providing services to taxonomists for standard genome sequencing and annotation.</title>
        <authorList>
            <consortium name="The Broad Institute Genomics Platform"/>
            <consortium name="The Broad Institute Genome Sequencing Center for Infectious Disease"/>
            <person name="Wu L."/>
            <person name="Ma J."/>
        </authorList>
    </citation>
    <scope>NUCLEOTIDE SEQUENCE [LARGE SCALE GENOMIC DNA]</scope>
    <source>
        <strain evidence="10">JCM 9458</strain>
    </source>
</reference>
<dbReference type="PIRSF" id="PIRSF010631">
    <property type="entry name" value="A-rhamnsds"/>
    <property type="match status" value="1"/>
</dbReference>
<evidence type="ECO:0000313" key="10">
    <source>
        <dbReference type="Proteomes" id="UP001501676"/>
    </source>
</evidence>
<keyword evidence="10" id="KW-1185">Reference proteome</keyword>
<comment type="caution">
    <text evidence="9">The sequence shown here is derived from an EMBL/GenBank/DDBJ whole genome shotgun (WGS) entry which is preliminary data.</text>
</comment>
<dbReference type="InterPro" id="IPR035396">
    <property type="entry name" value="Bac_rhamnosid6H"/>
</dbReference>
<evidence type="ECO:0000256" key="4">
    <source>
        <dbReference type="SAM" id="MobiDB-lite"/>
    </source>
</evidence>
<name>A0ABP6SYA8_9ACTN</name>
<organism evidence="9 10">
    <name type="scientific">Cryptosporangium minutisporangium</name>
    <dbReference type="NCBI Taxonomy" id="113569"/>
    <lineage>
        <taxon>Bacteria</taxon>
        <taxon>Bacillati</taxon>
        <taxon>Actinomycetota</taxon>
        <taxon>Actinomycetes</taxon>
        <taxon>Cryptosporangiales</taxon>
        <taxon>Cryptosporangiaceae</taxon>
        <taxon>Cryptosporangium</taxon>
    </lineage>
</organism>
<feature type="domain" description="Alpha-L-rhamnosidase six-hairpin glycosidase" evidence="7">
    <location>
        <begin position="428"/>
        <end position="774"/>
    </location>
</feature>
<feature type="domain" description="Alpha-L-rhamnosidase concanavalin-like" evidence="5">
    <location>
        <begin position="323"/>
        <end position="422"/>
    </location>
</feature>
<dbReference type="InterPro" id="IPR016007">
    <property type="entry name" value="Alpha_rhamnosid"/>
</dbReference>
<dbReference type="RefSeq" id="WP_345729159.1">
    <property type="nucleotide sequence ID" value="NZ_BAAAYN010000023.1"/>
</dbReference>
<dbReference type="InterPro" id="IPR035398">
    <property type="entry name" value="Bac_rhamnosid_C"/>
</dbReference>
<comment type="catalytic activity">
    <reaction evidence="1">
        <text>Hydrolysis of terminal non-reducing alpha-L-rhamnose residues in alpha-L-rhamnosides.</text>
        <dbReference type="EC" id="3.2.1.40"/>
    </reaction>
</comment>
<dbReference type="Pfam" id="PF05592">
    <property type="entry name" value="Bac_rhamnosid"/>
    <property type="match status" value="1"/>
</dbReference>